<dbReference type="EMBL" id="BONE01000047">
    <property type="protein sequence ID" value="GIF75718.1"/>
    <property type="molecule type" value="Genomic_DNA"/>
</dbReference>
<dbReference type="SFLD" id="SFLDS00003">
    <property type="entry name" value="Haloacid_Dehalogenase"/>
    <property type="match status" value="1"/>
</dbReference>
<dbReference type="InterPro" id="IPR036412">
    <property type="entry name" value="HAD-like_sf"/>
</dbReference>
<evidence type="ECO:0000313" key="2">
    <source>
        <dbReference type="Proteomes" id="UP000604117"/>
    </source>
</evidence>
<dbReference type="InterPro" id="IPR023198">
    <property type="entry name" value="PGP-like_dom2"/>
</dbReference>
<organism evidence="1 2">
    <name type="scientific">Asanoa siamensis</name>
    <dbReference type="NCBI Taxonomy" id="926357"/>
    <lineage>
        <taxon>Bacteria</taxon>
        <taxon>Bacillati</taxon>
        <taxon>Actinomycetota</taxon>
        <taxon>Actinomycetes</taxon>
        <taxon>Micromonosporales</taxon>
        <taxon>Micromonosporaceae</taxon>
        <taxon>Asanoa</taxon>
    </lineage>
</organism>
<protein>
    <submittedName>
        <fullName evidence="1">Haloacid dehalogenase</fullName>
    </submittedName>
</protein>
<keyword evidence="2" id="KW-1185">Reference proteome</keyword>
<reference evidence="1 2" key="1">
    <citation type="submission" date="2021-01" db="EMBL/GenBank/DDBJ databases">
        <title>Whole genome shotgun sequence of Asanoa siamensis NBRC 107932.</title>
        <authorList>
            <person name="Komaki H."/>
            <person name="Tamura T."/>
        </authorList>
    </citation>
    <scope>NUCLEOTIDE SEQUENCE [LARGE SCALE GENOMIC DNA]</scope>
    <source>
        <strain evidence="1 2">NBRC 107932</strain>
    </source>
</reference>
<dbReference type="Proteomes" id="UP000604117">
    <property type="component" value="Unassembled WGS sequence"/>
</dbReference>
<gene>
    <name evidence="1" type="ORF">Asi02nite_52360</name>
</gene>
<dbReference type="PANTHER" id="PTHR18901:SF38">
    <property type="entry name" value="PSEUDOURIDINE-5'-PHOSPHATASE"/>
    <property type="match status" value="1"/>
</dbReference>
<dbReference type="Gene3D" id="1.10.150.240">
    <property type="entry name" value="Putative phosphatase, domain 2"/>
    <property type="match status" value="1"/>
</dbReference>
<dbReference type="InterPro" id="IPR006439">
    <property type="entry name" value="HAD-SF_hydro_IA"/>
</dbReference>
<name>A0ABQ4CWQ1_9ACTN</name>
<sequence>MPLPIDVDAVVFDCDGLLVDTEPGWTRAETAIFAEHGFSFGVAEKEIVIGRTLDAAGTAMADYFGRPGEGPRLAARLRDLVAGELAAGAPALPGARALVEALRGRVPIAVASNSPRSFVAAALASAGLTDLFAHVLGAEDVGNPKPAPDLYLAACATLGAGPARSVAFEDSRTGVGSARAAGLHVVGVPSLPGPPLDVDSLFTTLADPALAAWARAARPTAGLVSGGSDGRAHRGPES</sequence>
<accession>A0ABQ4CWQ1</accession>
<dbReference type="RefSeq" id="WP_203716559.1">
    <property type="nucleotide sequence ID" value="NZ_BONE01000047.1"/>
</dbReference>
<dbReference type="Pfam" id="PF00702">
    <property type="entry name" value="Hydrolase"/>
    <property type="match status" value="1"/>
</dbReference>
<dbReference type="SFLD" id="SFLDG01129">
    <property type="entry name" value="C1.5:_HAD__Beta-PGM__Phosphata"/>
    <property type="match status" value="1"/>
</dbReference>
<dbReference type="SUPFAM" id="SSF56784">
    <property type="entry name" value="HAD-like"/>
    <property type="match status" value="1"/>
</dbReference>
<evidence type="ECO:0000313" key="1">
    <source>
        <dbReference type="EMBL" id="GIF75718.1"/>
    </source>
</evidence>
<comment type="caution">
    <text evidence="1">The sequence shown here is derived from an EMBL/GenBank/DDBJ whole genome shotgun (WGS) entry which is preliminary data.</text>
</comment>
<dbReference type="NCBIfam" id="TIGR01509">
    <property type="entry name" value="HAD-SF-IA-v3"/>
    <property type="match status" value="1"/>
</dbReference>
<dbReference type="PANTHER" id="PTHR18901">
    <property type="entry name" value="2-DEOXYGLUCOSE-6-PHOSPHATE PHOSPHATASE 2"/>
    <property type="match status" value="1"/>
</dbReference>
<dbReference type="Gene3D" id="3.40.50.1000">
    <property type="entry name" value="HAD superfamily/HAD-like"/>
    <property type="match status" value="1"/>
</dbReference>
<dbReference type="InterPro" id="IPR023214">
    <property type="entry name" value="HAD_sf"/>
</dbReference>
<dbReference type="PRINTS" id="PR00413">
    <property type="entry name" value="HADHALOGNASE"/>
</dbReference>
<dbReference type="SFLD" id="SFLDG01135">
    <property type="entry name" value="C1.5.6:_HAD__Beta-PGM__Phospha"/>
    <property type="match status" value="1"/>
</dbReference>
<proteinExistence type="predicted"/>